<evidence type="ECO:0000313" key="1">
    <source>
        <dbReference type="EMBL" id="ORX73979.1"/>
    </source>
</evidence>
<reference evidence="1 2" key="1">
    <citation type="submission" date="2016-07" db="EMBL/GenBank/DDBJ databases">
        <title>Pervasive Adenine N6-methylation of Active Genes in Fungi.</title>
        <authorList>
            <consortium name="DOE Joint Genome Institute"/>
            <person name="Mondo S.J."/>
            <person name="Dannebaum R.O."/>
            <person name="Kuo R.C."/>
            <person name="Labutti K."/>
            <person name="Haridas S."/>
            <person name="Kuo A."/>
            <person name="Salamov A."/>
            <person name="Ahrendt S.R."/>
            <person name="Lipzen A."/>
            <person name="Sullivan W."/>
            <person name="Andreopoulos W.B."/>
            <person name="Clum A."/>
            <person name="Lindquist E."/>
            <person name="Daum C."/>
            <person name="Ramamoorthy G.K."/>
            <person name="Gryganskyi A."/>
            <person name="Culley D."/>
            <person name="Magnuson J.K."/>
            <person name="James T.Y."/>
            <person name="O'Malley M.A."/>
            <person name="Stajich J.E."/>
            <person name="Spatafora J.W."/>
            <person name="Visel A."/>
            <person name="Grigoriev I.V."/>
        </authorList>
    </citation>
    <scope>NUCLEOTIDE SEQUENCE [LARGE SCALE GENOMIC DNA]</scope>
    <source>
        <strain evidence="1 2">ATCC 12442</strain>
    </source>
</reference>
<dbReference type="Proteomes" id="UP000193922">
    <property type="component" value="Unassembled WGS sequence"/>
</dbReference>
<dbReference type="GeneID" id="63807458"/>
<dbReference type="EMBL" id="MCFD01000001">
    <property type="protein sequence ID" value="ORX73979.1"/>
    <property type="molecule type" value="Genomic_DNA"/>
</dbReference>
<dbReference type="InterPro" id="IPR032675">
    <property type="entry name" value="LRR_dom_sf"/>
</dbReference>
<sequence length="624" mass="69771">QLFLNSLPANLSSQLAPFPSRSRGQRATCQHTGRRTVLSSFLFLQLSPSSTTIAMGSLPPHIIESIVSYTIGRGRLLPGLRTNAKPPTVPRALFSLMGVCQEWRYAVSGFISESATLFASLPKPIYHSKYGDALPLEDIIAAGLERHVHHLQLECTPEDVANGTVYSAMDSLFTQCKGKLRNVHTVILCVSILNSHERPEIDLQEIASVKRGFCENICRVSELLREVMPNIASVVYSGDQDSKLRRRRLNTAALLALLGAVPSVEYLSLLGSRIWYADLDSELAPNVKHMHVDLCNGSSNGILELVVRNADHLETLTVDLQNSETLNRLFQNPVDRSPVVYSRLRAFKTTYEHGWRYGYSACAPRANPFPVLQQLVCKHLCPFSTSSVFYWIQPTVEVMEVNFTGLAYARFVRDGVFDSDSFPSLRHVNFSWYTDGSNLSIADPTSQLRRVLLLSLVFENVVFDTPVFSSSSAVAPLYRCKGLKELNLAGVQFTVTEAIALINKFSNLQSVVLSLKTGNDVNERGDVSDAEIKMFQEKNKQTLNLRLRVLEISKFVFTTRPRTAQHALLLASIFRSIQCIRIRSRNKKHDAEILAALEEAKQSRCFDSNGEDRIQCMEISLVNK</sequence>
<dbReference type="AlphaFoldDB" id="A0A1Y1WKA9"/>
<feature type="non-terminal residue" evidence="1">
    <location>
        <position position="1"/>
    </location>
</feature>
<protein>
    <submittedName>
        <fullName evidence="1">Uncharacterized protein</fullName>
    </submittedName>
</protein>
<name>A0A1Y1WKA9_9FUNG</name>
<comment type="caution">
    <text evidence="1">The sequence shown here is derived from an EMBL/GenBank/DDBJ whole genome shotgun (WGS) entry which is preliminary data.</text>
</comment>
<proteinExistence type="predicted"/>
<keyword evidence="2" id="KW-1185">Reference proteome</keyword>
<dbReference type="SUPFAM" id="SSF52047">
    <property type="entry name" value="RNI-like"/>
    <property type="match status" value="1"/>
</dbReference>
<accession>A0A1Y1WKA9</accession>
<gene>
    <name evidence="1" type="ORF">DL89DRAFT_299618</name>
</gene>
<organism evidence="1 2">
    <name type="scientific">Linderina pennispora</name>
    <dbReference type="NCBI Taxonomy" id="61395"/>
    <lineage>
        <taxon>Eukaryota</taxon>
        <taxon>Fungi</taxon>
        <taxon>Fungi incertae sedis</taxon>
        <taxon>Zoopagomycota</taxon>
        <taxon>Kickxellomycotina</taxon>
        <taxon>Kickxellomycetes</taxon>
        <taxon>Kickxellales</taxon>
        <taxon>Kickxellaceae</taxon>
        <taxon>Linderina</taxon>
    </lineage>
</organism>
<dbReference type="RefSeq" id="XP_040747190.1">
    <property type="nucleotide sequence ID" value="XM_040890810.1"/>
</dbReference>
<dbReference type="OrthoDB" id="5522622at2759"/>
<evidence type="ECO:0000313" key="2">
    <source>
        <dbReference type="Proteomes" id="UP000193922"/>
    </source>
</evidence>
<dbReference type="Gene3D" id="3.80.10.10">
    <property type="entry name" value="Ribonuclease Inhibitor"/>
    <property type="match status" value="1"/>
</dbReference>